<feature type="transmembrane region" description="Helical" evidence="1">
    <location>
        <begin position="148"/>
        <end position="165"/>
    </location>
</feature>
<evidence type="ECO:0000313" key="3">
    <source>
        <dbReference type="Proteomes" id="UP001152599"/>
    </source>
</evidence>
<feature type="transmembrane region" description="Helical" evidence="1">
    <location>
        <begin position="20"/>
        <end position="39"/>
    </location>
</feature>
<gene>
    <name evidence="2" type="ORF">NMK71_01650</name>
</gene>
<evidence type="ECO:0000256" key="1">
    <source>
        <dbReference type="SAM" id="Phobius"/>
    </source>
</evidence>
<dbReference type="Proteomes" id="UP001152599">
    <property type="component" value="Unassembled WGS sequence"/>
</dbReference>
<feature type="transmembrane region" description="Helical" evidence="1">
    <location>
        <begin position="171"/>
        <end position="190"/>
    </location>
</feature>
<comment type="caution">
    <text evidence="2">The sequence shown here is derived from an EMBL/GenBank/DDBJ whole genome shotgun (WGS) entry which is preliminary data.</text>
</comment>
<feature type="transmembrane region" description="Helical" evidence="1">
    <location>
        <begin position="46"/>
        <end position="71"/>
    </location>
</feature>
<organism evidence="2 3">
    <name type="scientific">Profundicola chukchiensis</name>
    <dbReference type="NCBI Taxonomy" id="2961959"/>
    <lineage>
        <taxon>Bacteria</taxon>
        <taxon>Pseudomonadati</taxon>
        <taxon>Bacteroidota</taxon>
        <taxon>Flavobacteriia</taxon>
        <taxon>Flavobacteriales</taxon>
        <taxon>Weeksellaceae</taxon>
        <taxon>Profundicola</taxon>
    </lineage>
</organism>
<dbReference type="EMBL" id="JANCMU010000001">
    <property type="protein sequence ID" value="MDG4945106.1"/>
    <property type="molecule type" value="Genomic_DNA"/>
</dbReference>
<evidence type="ECO:0000313" key="2">
    <source>
        <dbReference type="EMBL" id="MDG4945106.1"/>
    </source>
</evidence>
<feature type="transmembrane region" description="Helical" evidence="1">
    <location>
        <begin position="116"/>
        <end position="141"/>
    </location>
</feature>
<protein>
    <submittedName>
        <fullName evidence="2">Uncharacterized protein</fullName>
    </submittedName>
</protein>
<reference evidence="2" key="1">
    <citation type="submission" date="2022-07" db="EMBL/GenBank/DDBJ databases">
        <title>Description and genome-wide analysis of Profundicola chukchiensis gen. nov., sp. nov., marine bacteria isolated from bottom sediments of the Chukchi Sea.</title>
        <authorList>
            <person name="Romanenko L."/>
            <person name="Otstavnykh N."/>
            <person name="Kurilenko V."/>
            <person name="Eremeev V."/>
            <person name="Velansky P."/>
            <person name="Mikhailov V."/>
            <person name="Isaeva M."/>
        </authorList>
    </citation>
    <scope>NUCLEOTIDE SEQUENCE</scope>
    <source>
        <strain evidence="2">KMM 9713</strain>
    </source>
</reference>
<keyword evidence="1" id="KW-0812">Transmembrane</keyword>
<dbReference type="AlphaFoldDB" id="A0A9X4RTY3"/>
<sequence length="229" mass="26831">MIENEENNEKENVNTSELETVSYFVKAIVIVGILIWLPFSYSSSTWYFNFSAFFLLLALNFLLALLATMYYDPNVKLSRILNGPFSFIDSLLKNFINESFTISKPENPEEESTFNFVFTIFILTIAVLFTLYILFIITSILGILLDHWYYTLSFLLIVGGISTFIKRNKPIYNIALALAIIATIYTLYDFRHESMFTQLKDYFLNEAILNRHPYDDAEDDDYYYEDDDY</sequence>
<keyword evidence="3" id="KW-1185">Reference proteome</keyword>
<dbReference type="RefSeq" id="WP_304419821.1">
    <property type="nucleotide sequence ID" value="NZ_JANCMU010000001.1"/>
</dbReference>
<accession>A0A9X4RTY3</accession>
<name>A0A9X4RTY3_9FLAO</name>
<keyword evidence="1" id="KW-0472">Membrane</keyword>
<keyword evidence="1" id="KW-1133">Transmembrane helix</keyword>
<proteinExistence type="predicted"/>